<evidence type="ECO:0000313" key="3">
    <source>
        <dbReference type="Proteomes" id="UP000315522"/>
    </source>
</evidence>
<dbReference type="PANTHER" id="PTHR31126:SF1">
    <property type="entry name" value="TYROSINE SPECIFIC PROTEIN PHOSPHATASES DOMAIN-CONTAINING PROTEIN"/>
    <property type="match status" value="1"/>
</dbReference>
<dbReference type="Proteomes" id="UP000315522">
    <property type="component" value="Unassembled WGS sequence"/>
</dbReference>
<dbReference type="InterPro" id="IPR026893">
    <property type="entry name" value="Tyr/Ser_Pase_IphP-type"/>
</dbReference>
<dbReference type="PANTHER" id="PTHR31126">
    <property type="entry name" value="TYROSINE-PROTEIN PHOSPHATASE"/>
    <property type="match status" value="1"/>
</dbReference>
<dbReference type="InterPro" id="IPR000387">
    <property type="entry name" value="Tyr_Pase_dom"/>
</dbReference>
<accession>A0A559LZW6</accession>
<reference evidence="2 3" key="1">
    <citation type="submission" date="2018-05" db="EMBL/GenBank/DDBJ databases">
        <title>Genome sequencing and assembly of the regulated plant pathogen Lachnellula willkommii and related sister species for the development of diagnostic species identification markers.</title>
        <authorList>
            <person name="Giroux E."/>
            <person name="Bilodeau G."/>
        </authorList>
    </citation>
    <scope>NUCLEOTIDE SEQUENCE [LARGE SCALE GENOMIC DNA]</scope>
    <source>
        <strain evidence="2 3">CBS 172.35</strain>
    </source>
</reference>
<keyword evidence="3" id="KW-1185">Reference proteome</keyword>
<dbReference type="AlphaFoldDB" id="A0A559LZW6"/>
<dbReference type="Pfam" id="PF13350">
    <property type="entry name" value="Y_phosphatase3"/>
    <property type="match status" value="1"/>
</dbReference>
<dbReference type="Gene3D" id="3.90.190.10">
    <property type="entry name" value="Protein tyrosine phosphatase superfamily"/>
    <property type="match status" value="1"/>
</dbReference>
<dbReference type="SUPFAM" id="SSF52799">
    <property type="entry name" value="(Phosphotyrosine protein) phosphatases II"/>
    <property type="match status" value="1"/>
</dbReference>
<dbReference type="PROSITE" id="PS00383">
    <property type="entry name" value="TYR_PHOSPHATASE_1"/>
    <property type="match status" value="1"/>
</dbReference>
<evidence type="ECO:0000259" key="1">
    <source>
        <dbReference type="PROSITE" id="PS50056"/>
    </source>
</evidence>
<evidence type="ECO:0000313" key="2">
    <source>
        <dbReference type="EMBL" id="TVY86253.1"/>
    </source>
</evidence>
<dbReference type="InterPro" id="IPR029021">
    <property type="entry name" value="Prot-tyrosine_phosphatase-like"/>
</dbReference>
<protein>
    <submittedName>
        <fullName evidence="2">Tyrosine-protein phosphatase</fullName>
    </submittedName>
</protein>
<organism evidence="2 3">
    <name type="scientific">Lachnellula willkommii</name>
    <dbReference type="NCBI Taxonomy" id="215461"/>
    <lineage>
        <taxon>Eukaryota</taxon>
        <taxon>Fungi</taxon>
        <taxon>Dikarya</taxon>
        <taxon>Ascomycota</taxon>
        <taxon>Pezizomycotina</taxon>
        <taxon>Leotiomycetes</taxon>
        <taxon>Helotiales</taxon>
        <taxon>Lachnaceae</taxon>
        <taxon>Lachnellula</taxon>
    </lineage>
</organism>
<dbReference type="PROSITE" id="PS50056">
    <property type="entry name" value="TYR_PHOSPHATASE_2"/>
    <property type="match status" value="1"/>
</dbReference>
<proteinExistence type="predicted"/>
<dbReference type="GO" id="GO:0004721">
    <property type="term" value="F:phosphoprotein phosphatase activity"/>
    <property type="evidence" value="ECO:0007669"/>
    <property type="project" value="InterPro"/>
</dbReference>
<gene>
    <name evidence="2" type="primary">iphP_0</name>
    <name evidence="2" type="ORF">LAWI1_G006714</name>
</gene>
<comment type="caution">
    <text evidence="2">The sequence shown here is derived from an EMBL/GenBank/DDBJ whole genome shotgun (WGS) entry which is preliminary data.</text>
</comment>
<sequence length="290" mass="32105">MSITSTPSHSASLPSPPFLAVAGIPNFRDLGGYPLAKSPHTHSIKRSLVYRCGEPSRVTPEGITAMQNLGITHIYDLRSVPELQRNRDAGRGDVVQWEGCERVFVPVFRDEDYSPEGMAARLMDYASPDAEGFTRAYTDILNNAPHSYRTILLHLANEPEKPLIVHCTAGKDRTGVLCALILSLCGVEDEVVANEYSLTEMGLPIEWKEAVIEHLSESPALRGNKEGAWNLISARAVNMMSTLRMIREKFGGAEAYIIEKCGLTKEEVEKIKANLIVEMPAIHQKIQHNI</sequence>
<name>A0A559LZW6_9HELO</name>
<feature type="domain" description="Tyrosine specific protein phosphatases" evidence="1">
    <location>
        <begin position="138"/>
        <end position="182"/>
    </location>
</feature>
<dbReference type="FunFam" id="3.90.190.10:FF:000123">
    <property type="entry name" value="Similar to protein tyrosine/serine phosphatase"/>
    <property type="match status" value="1"/>
</dbReference>
<dbReference type="EMBL" id="QGML01003897">
    <property type="protein sequence ID" value="TVY86253.1"/>
    <property type="molecule type" value="Genomic_DNA"/>
</dbReference>
<dbReference type="InterPro" id="IPR016130">
    <property type="entry name" value="Tyr_Pase_AS"/>
</dbReference>